<feature type="domain" description="Signal transduction histidine kinase subgroup 3 dimerisation and phosphoacceptor" evidence="10">
    <location>
        <begin position="186"/>
        <end position="251"/>
    </location>
</feature>
<evidence type="ECO:0000256" key="1">
    <source>
        <dbReference type="ARBA" id="ARBA00000085"/>
    </source>
</evidence>
<dbReference type="AlphaFoldDB" id="A0A930VHF1"/>
<keyword evidence="5" id="KW-0547">Nucleotide-binding</keyword>
<dbReference type="Gene3D" id="1.20.5.1930">
    <property type="match status" value="1"/>
</dbReference>
<keyword evidence="7" id="KW-0067">ATP-binding</keyword>
<evidence type="ECO:0000256" key="7">
    <source>
        <dbReference type="ARBA" id="ARBA00022840"/>
    </source>
</evidence>
<evidence type="ECO:0000313" key="11">
    <source>
        <dbReference type="EMBL" id="MBF4763975.1"/>
    </source>
</evidence>
<dbReference type="Gene3D" id="3.30.565.10">
    <property type="entry name" value="Histidine kinase-like ATPase, C-terminal domain"/>
    <property type="match status" value="1"/>
</dbReference>
<evidence type="ECO:0000256" key="6">
    <source>
        <dbReference type="ARBA" id="ARBA00022777"/>
    </source>
</evidence>
<accession>A0A930VHF1</accession>
<comment type="catalytic activity">
    <reaction evidence="1">
        <text>ATP + protein L-histidine = ADP + protein N-phospho-L-histidine.</text>
        <dbReference type="EC" id="2.7.13.3"/>
    </reaction>
</comment>
<dbReference type="GO" id="GO:0016020">
    <property type="term" value="C:membrane"/>
    <property type="evidence" value="ECO:0007669"/>
    <property type="project" value="InterPro"/>
</dbReference>
<dbReference type="GO" id="GO:0005524">
    <property type="term" value="F:ATP binding"/>
    <property type="evidence" value="ECO:0007669"/>
    <property type="project" value="UniProtKB-KW"/>
</dbReference>
<evidence type="ECO:0000256" key="2">
    <source>
        <dbReference type="ARBA" id="ARBA00012438"/>
    </source>
</evidence>
<evidence type="ECO:0000256" key="4">
    <source>
        <dbReference type="ARBA" id="ARBA00022679"/>
    </source>
</evidence>
<dbReference type="EC" id="2.7.13.3" evidence="2"/>
<dbReference type="Pfam" id="PF07730">
    <property type="entry name" value="HisKA_3"/>
    <property type="match status" value="1"/>
</dbReference>
<sequence length="388" mass="42708">MERPPPELYQPRLTWWSHTWRYAVCLVLTVMVAFEPVQDEWKADRAYLWLDLTVGAVSFVLVFWRRRFPLGVAVVLTVFGAFSTTASGPGVLAAVSLASRRVWWQIVLVGGLNLVAGQVYRVLVPGQSSTDSWWLDLIVITAFTAGALAWGMYIGSRRELVWTLKNRAERAEAEQELRVGQARGNERARIAREMHDVLAHRISQISMHAGALGFRSDLDADQLREHSNVIRDLANAALDDLRGVLGVLRDPETGALASAPQPTWADLPALVEQAREAGFHVEFVDRLDGDQALPDVVGRTLYRIVQEGITNAAKHAPGAVLRIEVSGTPQDGVDITLSNPIGWGPTATPGSGLGLIGLTERAELRGGRLEGRRDGQRFVLHGWIPWAA</sequence>
<dbReference type="GO" id="GO:0046983">
    <property type="term" value="F:protein dimerization activity"/>
    <property type="evidence" value="ECO:0007669"/>
    <property type="project" value="InterPro"/>
</dbReference>
<dbReference type="InterPro" id="IPR036890">
    <property type="entry name" value="HATPase_C_sf"/>
</dbReference>
<protein>
    <recommendedName>
        <fullName evidence="2">histidine kinase</fullName>
        <ecNumber evidence="2">2.7.13.3</ecNumber>
    </recommendedName>
</protein>
<feature type="transmembrane region" description="Helical" evidence="9">
    <location>
        <begin position="70"/>
        <end position="95"/>
    </location>
</feature>
<feature type="transmembrane region" description="Helical" evidence="9">
    <location>
        <begin position="102"/>
        <end position="120"/>
    </location>
</feature>
<evidence type="ECO:0000313" key="12">
    <source>
        <dbReference type="Proteomes" id="UP000640489"/>
    </source>
</evidence>
<feature type="transmembrane region" description="Helical" evidence="9">
    <location>
        <begin position="46"/>
        <end position="64"/>
    </location>
</feature>
<dbReference type="InterPro" id="IPR011712">
    <property type="entry name" value="Sig_transdc_His_kin_sub3_dim/P"/>
</dbReference>
<dbReference type="PANTHER" id="PTHR24421:SF10">
    <property type="entry name" value="NITRATE_NITRITE SENSOR PROTEIN NARQ"/>
    <property type="match status" value="1"/>
</dbReference>
<proteinExistence type="predicted"/>
<dbReference type="SUPFAM" id="SSF55874">
    <property type="entry name" value="ATPase domain of HSP90 chaperone/DNA topoisomerase II/histidine kinase"/>
    <property type="match status" value="1"/>
</dbReference>
<evidence type="ECO:0000259" key="10">
    <source>
        <dbReference type="Pfam" id="PF07730"/>
    </source>
</evidence>
<name>A0A930VHF1_9ACTN</name>
<dbReference type="EMBL" id="JADKPN010000007">
    <property type="protein sequence ID" value="MBF4763975.1"/>
    <property type="molecule type" value="Genomic_DNA"/>
</dbReference>
<evidence type="ECO:0000256" key="9">
    <source>
        <dbReference type="SAM" id="Phobius"/>
    </source>
</evidence>
<dbReference type="RefSeq" id="WP_194707165.1">
    <property type="nucleotide sequence ID" value="NZ_JADKPN010000007.1"/>
</dbReference>
<dbReference type="GO" id="GO:0000155">
    <property type="term" value="F:phosphorelay sensor kinase activity"/>
    <property type="evidence" value="ECO:0007669"/>
    <property type="project" value="InterPro"/>
</dbReference>
<dbReference type="PANTHER" id="PTHR24421">
    <property type="entry name" value="NITRATE/NITRITE SENSOR PROTEIN NARX-RELATED"/>
    <property type="match status" value="1"/>
</dbReference>
<reference evidence="11" key="1">
    <citation type="submission" date="2020-11" db="EMBL/GenBank/DDBJ databases">
        <title>Nocardioides sp. nov., isolated from Soil of Cynanchum wilfordii Hemsley rhizosphere.</title>
        <authorList>
            <person name="Lee J.-S."/>
            <person name="Suh M.K."/>
            <person name="Kim J.-S."/>
        </authorList>
    </citation>
    <scope>NUCLEOTIDE SEQUENCE</scope>
    <source>
        <strain evidence="11">KCTC 19275</strain>
    </source>
</reference>
<dbReference type="Proteomes" id="UP000640489">
    <property type="component" value="Unassembled WGS sequence"/>
</dbReference>
<keyword evidence="8" id="KW-0902">Two-component regulatory system</keyword>
<dbReference type="CDD" id="cd16917">
    <property type="entry name" value="HATPase_UhpB-NarQ-NarX-like"/>
    <property type="match status" value="1"/>
</dbReference>
<feature type="transmembrane region" description="Helical" evidence="9">
    <location>
        <begin position="15"/>
        <end position="34"/>
    </location>
</feature>
<keyword evidence="4" id="KW-0808">Transferase</keyword>
<evidence type="ECO:0000256" key="3">
    <source>
        <dbReference type="ARBA" id="ARBA00022553"/>
    </source>
</evidence>
<comment type="caution">
    <text evidence="11">The sequence shown here is derived from an EMBL/GenBank/DDBJ whole genome shotgun (WGS) entry which is preliminary data.</text>
</comment>
<keyword evidence="9" id="KW-0812">Transmembrane</keyword>
<keyword evidence="9" id="KW-0472">Membrane</keyword>
<evidence type="ECO:0000256" key="8">
    <source>
        <dbReference type="ARBA" id="ARBA00023012"/>
    </source>
</evidence>
<feature type="transmembrane region" description="Helical" evidence="9">
    <location>
        <begin position="132"/>
        <end position="155"/>
    </location>
</feature>
<dbReference type="InterPro" id="IPR050482">
    <property type="entry name" value="Sensor_HK_TwoCompSys"/>
</dbReference>
<keyword evidence="3" id="KW-0597">Phosphoprotein</keyword>
<gene>
    <name evidence="11" type="ORF">ISU07_12640</name>
</gene>
<organism evidence="11 12">
    <name type="scientific">Nocardioides islandensis</name>
    <dbReference type="NCBI Taxonomy" id="433663"/>
    <lineage>
        <taxon>Bacteria</taxon>
        <taxon>Bacillati</taxon>
        <taxon>Actinomycetota</taxon>
        <taxon>Actinomycetes</taxon>
        <taxon>Propionibacteriales</taxon>
        <taxon>Nocardioidaceae</taxon>
        <taxon>Nocardioides</taxon>
    </lineage>
</organism>
<keyword evidence="12" id="KW-1185">Reference proteome</keyword>
<keyword evidence="6 11" id="KW-0418">Kinase</keyword>
<evidence type="ECO:0000256" key="5">
    <source>
        <dbReference type="ARBA" id="ARBA00022741"/>
    </source>
</evidence>
<keyword evidence="9" id="KW-1133">Transmembrane helix</keyword>